<dbReference type="AlphaFoldDB" id="A0A0L0WA78"/>
<reference evidence="4" key="1">
    <citation type="submission" date="2015-07" db="EMBL/GenBank/DDBJ databases">
        <title>Draft genome sequence of the purine-degrading Gottschalkia purinilyticum DSM 1384 (formerly Clostridium purinilyticum).</title>
        <authorList>
            <person name="Poehlein A."/>
            <person name="Schiel-Bengelsdorf B."/>
            <person name="Bengelsdorf F.R."/>
            <person name="Daniel R."/>
            <person name="Duerre P."/>
        </authorList>
    </citation>
    <scope>NUCLEOTIDE SEQUENCE [LARGE SCALE GENOMIC DNA]</scope>
    <source>
        <strain evidence="4">DSM 1384</strain>
    </source>
</reference>
<dbReference type="OrthoDB" id="9810278at2"/>
<comment type="similarity">
    <text evidence="2">Belongs to the FldB/FldC dehydratase alpha/beta subunit family.</text>
</comment>
<dbReference type="PANTHER" id="PTHR30548">
    <property type="entry name" value="2-HYDROXYGLUTARYL-COA DEHYDRATASE, D-COMPONENT-RELATED"/>
    <property type="match status" value="1"/>
</dbReference>
<dbReference type="PATRIC" id="fig|1503.3.peg.2994"/>
<dbReference type="GO" id="GO:0016836">
    <property type="term" value="F:hydro-lyase activity"/>
    <property type="evidence" value="ECO:0007669"/>
    <property type="project" value="UniProtKB-ARBA"/>
</dbReference>
<dbReference type="RefSeq" id="WP_050355220.1">
    <property type="nucleotide sequence ID" value="NZ_LGSS01000007.1"/>
</dbReference>
<keyword evidence="4" id="KW-1185">Reference proteome</keyword>
<dbReference type="NCBIfam" id="NF040772">
    <property type="entry name" value="double_cubane"/>
    <property type="match status" value="1"/>
</dbReference>
<protein>
    <submittedName>
        <fullName evidence="3">Benzoyl-CoA reductase/2-hydroxyglutaryl-CoA dehydratase subunit, BcrC/BadD/HgdB</fullName>
    </submittedName>
</protein>
<dbReference type="Gene3D" id="1.20.1270.370">
    <property type="match status" value="1"/>
</dbReference>
<comment type="cofactor">
    <cofactor evidence="1">
        <name>[4Fe-4S] cluster</name>
        <dbReference type="ChEBI" id="CHEBI:49883"/>
    </cofactor>
</comment>
<name>A0A0L0WA78_GOTPU</name>
<dbReference type="STRING" id="1503.CLPU_7c00090"/>
<dbReference type="InterPro" id="IPR010327">
    <property type="entry name" value="FldB/FldC_alpha/beta"/>
</dbReference>
<dbReference type="Pfam" id="PF06050">
    <property type="entry name" value="HGD-D"/>
    <property type="match status" value="1"/>
</dbReference>
<sequence>MSISLPKAFNEFDEARQKGFIDVKELKEKGKNIVGTYCVFTPWEIILAADAIPISLCAMSDEPIPEAEKHLPRNLCPLIKSSYGFAITDTCPYFYFSDLIVGETTCDGKKKMYEYMNDIKPVHVMQLPQTTIGDDSYNLWRNEMVVLKERIEKEFNVEITDENLKQAIKARNEERRMLKKFYELGTLCPPPITGLEILKVLYGATFKTDKNEQNQTIDNMIKSVMEEYNNGVRKVSEDAPRILITGCPTGGATEKVIQIIEENGGAVVCFENCTGVKGNDTLVNEDIDPIDALTDKYLNVACSCISPNDNRIELLDRLVDEYKVDGVVDIVLQACHTYNVETYRIKKFLNENKNIPYMSIETDYSKSDIGQLQTRISAFIEML</sequence>
<gene>
    <name evidence="3" type="primary">hgdB</name>
    <name evidence="3" type="ORF">CLPU_7c00090</name>
</gene>
<dbReference type="Proteomes" id="UP000037267">
    <property type="component" value="Unassembled WGS sequence"/>
</dbReference>
<comment type="caution">
    <text evidence="3">The sequence shown here is derived from an EMBL/GenBank/DDBJ whole genome shotgun (WGS) entry which is preliminary data.</text>
</comment>
<dbReference type="InterPro" id="IPR047678">
    <property type="entry name" value="YjiM-like"/>
</dbReference>
<dbReference type="EMBL" id="LGSS01000007">
    <property type="protein sequence ID" value="KNF08381.1"/>
    <property type="molecule type" value="Genomic_DNA"/>
</dbReference>
<dbReference type="Gene3D" id="3.40.50.11900">
    <property type="match status" value="1"/>
</dbReference>
<evidence type="ECO:0000313" key="4">
    <source>
        <dbReference type="Proteomes" id="UP000037267"/>
    </source>
</evidence>
<organism evidence="3 4">
    <name type="scientific">Gottschalkia purinilytica</name>
    <name type="common">Clostridium purinilyticum</name>
    <dbReference type="NCBI Taxonomy" id="1503"/>
    <lineage>
        <taxon>Bacteria</taxon>
        <taxon>Bacillati</taxon>
        <taxon>Bacillota</taxon>
        <taxon>Tissierellia</taxon>
        <taxon>Tissierellales</taxon>
        <taxon>Gottschalkiaceae</taxon>
        <taxon>Gottschalkia</taxon>
    </lineage>
</organism>
<dbReference type="Gene3D" id="3.40.50.11890">
    <property type="match status" value="1"/>
</dbReference>
<evidence type="ECO:0000256" key="2">
    <source>
        <dbReference type="ARBA" id="ARBA00005806"/>
    </source>
</evidence>
<dbReference type="PANTHER" id="PTHR30548:SF6">
    <property type="entry name" value="DEHYDRATASE SUBUNIT YJIM-RELATED"/>
    <property type="match status" value="1"/>
</dbReference>
<evidence type="ECO:0000313" key="3">
    <source>
        <dbReference type="EMBL" id="KNF08381.1"/>
    </source>
</evidence>
<accession>A0A0L0WA78</accession>
<evidence type="ECO:0000256" key="1">
    <source>
        <dbReference type="ARBA" id="ARBA00001966"/>
    </source>
</evidence>
<proteinExistence type="inferred from homology"/>